<sequence length="100" mass="11151">MVGLDSLYAMLARPVQPSIKRKRLIVEEADTSASIAADDHETPQSHQPLGLDRRQSPEDRREGVFRSDRRSAPETETGDDTNLAEEEAVNSPLPRIDIDI</sequence>
<dbReference type="AlphaFoldDB" id="A0A1S6HSF8"/>
<dbReference type="EMBL" id="CP014782">
    <property type="protein sequence ID" value="AQS38418.1"/>
    <property type="molecule type" value="Genomic_DNA"/>
</dbReference>
<dbReference type="KEGG" id="spsw:Sps_03282"/>
<proteinExistence type="predicted"/>
<evidence type="ECO:0000313" key="2">
    <source>
        <dbReference type="EMBL" id="AQS38418.1"/>
    </source>
</evidence>
<gene>
    <name evidence="2" type="ORF">Sps_03282</name>
</gene>
<feature type="compositionally biased region" description="Basic and acidic residues" evidence="1">
    <location>
        <begin position="51"/>
        <end position="73"/>
    </location>
</feature>
<keyword evidence="3" id="KW-1185">Reference proteome</keyword>
<feature type="region of interest" description="Disordered" evidence="1">
    <location>
        <begin position="31"/>
        <end position="100"/>
    </location>
</feature>
<dbReference type="Proteomes" id="UP000189545">
    <property type="component" value="Chromosome"/>
</dbReference>
<evidence type="ECO:0000313" key="3">
    <source>
        <dbReference type="Proteomes" id="UP000189545"/>
    </source>
</evidence>
<accession>A0A1S6HSF8</accession>
<reference evidence="2 3" key="1">
    <citation type="submission" date="2016-03" db="EMBL/GenBank/DDBJ databases">
        <title>Complete genome sequence of Shewanella psychrophila WP2, a deep sea bacterium isolated from west Pacific sediment.</title>
        <authorList>
            <person name="Xu G."/>
            <person name="Jian H."/>
        </authorList>
    </citation>
    <scope>NUCLEOTIDE SEQUENCE [LARGE SCALE GENOMIC DNA]</scope>
    <source>
        <strain evidence="2 3">WP2</strain>
    </source>
</reference>
<organism evidence="2 3">
    <name type="scientific">Shewanella psychrophila</name>
    <dbReference type="NCBI Taxonomy" id="225848"/>
    <lineage>
        <taxon>Bacteria</taxon>
        <taxon>Pseudomonadati</taxon>
        <taxon>Pseudomonadota</taxon>
        <taxon>Gammaproteobacteria</taxon>
        <taxon>Alteromonadales</taxon>
        <taxon>Shewanellaceae</taxon>
        <taxon>Shewanella</taxon>
    </lineage>
</organism>
<dbReference type="OrthoDB" id="6267474at2"/>
<feature type="compositionally biased region" description="Acidic residues" evidence="1">
    <location>
        <begin position="76"/>
        <end position="88"/>
    </location>
</feature>
<name>A0A1S6HSF8_9GAMM</name>
<dbReference type="RefSeq" id="WP_077753467.1">
    <property type="nucleotide sequence ID" value="NZ_CP014782.1"/>
</dbReference>
<evidence type="ECO:0000256" key="1">
    <source>
        <dbReference type="SAM" id="MobiDB-lite"/>
    </source>
</evidence>
<protein>
    <submittedName>
        <fullName evidence="2">Uncharacterized protein</fullName>
    </submittedName>
</protein>